<keyword evidence="1" id="KW-0812">Transmembrane</keyword>
<name>A0A0F8ZXC3_9ZZZZ</name>
<evidence type="ECO:0000313" key="2">
    <source>
        <dbReference type="EMBL" id="KKK64596.1"/>
    </source>
</evidence>
<keyword evidence="1" id="KW-1133">Transmembrane helix</keyword>
<dbReference type="EMBL" id="LAZR01060951">
    <property type="protein sequence ID" value="KKK64596.1"/>
    <property type="molecule type" value="Genomic_DNA"/>
</dbReference>
<comment type="caution">
    <text evidence="2">The sequence shown here is derived from an EMBL/GenBank/DDBJ whole genome shotgun (WGS) entry which is preliminary data.</text>
</comment>
<keyword evidence="1" id="KW-0472">Membrane</keyword>
<reference evidence="2" key="1">
    <citation type="journal article" date="2015" name="Nature">
        <title>Complex archaea that bridge the gap between prokaryotes and eukaryotes.</title>
        <authorList>
            <person name="Spang A."/>
            <person name="Saw J.H."/>
            <person name="Jorgensen S.L."/>
            <person name="Zaremba-Niedzwiedzka K."/>
            <person name="Martijn J."/>
            <person name="Lind A.E."/>
            <person name="van Eijk R."/>
            <person name="Schleper C."/>
            <person name="Guy L."/>
            <person name="Ettema T.J."/>
        </authorList>
    </citation>
    <scope>NUCLEOTIDE SEQUENCE</scope>
</reference>
<feature type="transmembrane region" description="Helical" evidence="1">
    <location>
        <begin position="6"/>
        <end position="26"/>
    </location>
</feature>
<sequence>MKDYAIPFAIAFVACGLAFLALDYTIMHAQGLTLIYGN</sequence>
<protein>
    <submittedName>
        <fullName evidence="2">Uncharacterized protein</fullName>
    </submittedName>
</protein>
<gene>
    <name evidence="2" type="ORF">LCGC14_2982600</name>
</gene>
<dbReference type="AlphaFoldDB" id="A0A0F8ZXC3"/>
<organism evidence="2">
    <name type="scientific">marine sediment metagenome</name>
    <dbReference type="NCBI Taxonomy" id="412755"/>
    <lineage>
        <taxon>unclassified sequences</taxon>
        <taxon>metagenomes</taxon>
        <taxon>ecological metagenomes</taxon>
    </lineage>
</organism>
<accession>A0A0F8ZXC3</accession>
<proteinExistence type="predicted"/>
<evidence type="ECO:0000256" key="1">
    <source>
        <dbReference type="SAM" id="Phobius"/>
    </source>
</evidence>
<dbReference type="PROSITE" id="PS51257">
    <property type="entry name" value="PROKAR_LIPOPROTEIN"/>
    <property type="match status" value="1"/>
</dbReference>